<dbReference type="AlphaFoldDB" id="A0A238Z596"/>
<evidence type="ECO:0000256" key="3">
    <source>
        <dbReference type="ARBA" id="ARBA00022723"/>
    </source>
</evidence>
<evidence type="ECO:0000256" key="7">
    <source>
        <dbReference type="ARBA" id="ARBA00023014"/>
    </source>
</evidence>
<dbReference type="Gene3D" id="1.10.340.30">
    <property type="entry name" value="Hypothetical protein, domain 2"/>
    <property type="match status" value="1"/>
</dbReference>
<evidence type="ECO:0000313" key="15">
    <source>
        <dbReference type="Proteomes" id="UP000198405"/>
    </source>
</evidence>
<dbReference type="FunFam" id="1.10.1670.10:FF:000001">
    <property type="entry name" value="Endonuclease III"/>
    <property type="match status" value="1"/>
</dbReference>
<dbReference type="InterPro" id="IPR003651">
    <property type="entry name" value="Endonuclease3_FeS-loop_motif"/>
</dbReference>
<evidence type="ECO:0000256" key="8">
    <source>
        <dbReference type="ARBA" id="ARBA00023125"/>
    </source>
</evidence>
<keyword evidence="11 12" id="KW-0326">Glycosidase</keyword>
<dbReference type="Pfam" id="PF00633">
    <property type="entry name" value="HHH"/>
    <property type="match status" value="1"/>
</dbReference>
<keyword evidence="14" id="KW-0255">Endonuclease</keyword>
<accession>A0A238Z596</accession>
<dbReference type="GO" id="GO:0000703">
    <property type="term" value="F:oxidized pyrimidine nucleobase lesion DNA N-glycosylase activity"/>
    <property type="evidence" value="ECO:0007669"/>
    <property type="project" value="TreeGrafter"/>
</dbReference>
<comment type="function">
    <text evidence="12">DNA repair enzyme that has both DNA N-glycosylase activity and AP-lyase activity. The DNA N-glycosylase activity releases various damaged pyrimidines from DNA by cleaving the N-glycosidic bond, leaving an AP (apurinic/apyrimidinic) site. The AP-lyase activity cleaves the phosphodiester bond 3' to the AP site by a beta-elimination, leaving a 3'-terminal unsaturated sugar and a product with a terminal 5'-phosphate.</text>
</comment>
<evidence type="ECO:0000256" key="10">
    <source>
        <dbReference type="ARBA" id="ARBA00023239"/>
    </source>
</evidence>
<dbReference type="InterPro" id="IPR004035">
    <property type="entry name" value="Endouclease-III_FeS-bd_BS"/>
</dbReference>
<dbReference type="PANTHER" id="PTHR43286:SF1">
    <property type="entry name" value="ENDONUCLEASE III-LIKE PROTEIN 1"/>
    <property type="match status" value="1"/>
</dbReference>
<dbReference type="Pfam" id="PF10576">
    <property type="entry name" value="EndIII_4Fe-2S"/>
    <property type="match status" value="1"/>
</dbReference>
<dbReference type="PROSITE" id="PS00764">
    <property type="entry name" value="ENDONUCLEASE_III_1"/>
    <property type="match status" value="1"/>
</dbReference>
<keyword evidence="8 12" id="KW-0238">DNA-binding</keyword>
<dbReference type="GO" id="GO:0006289">
    <property type="term" value="P:nucleotide-excision repair"/>
    <property type="evidence" value="ECO:0007669"/>
    <property type="project" value="TreeGrafter"/>
</dbReference>
<dbReference type="InterPro" id="IPR011257">
    <property type="entry name" value="DNA_glycosylase"/>
</dbReference>
<keyword evidence="3 12" id="KW-0479">Metal-binding</keyword>
<comment type="catalytic activity">
    <reaction evidence="12">
        <text>2'-deoxyribonucleotide-(2'-deoxyribose 5'-phosphate)-2'-deoxyribonucleotide-DNA = a 3'-end 2'-deoxyribonucleotide-(2,3-dehydro-2,3-deoxyribose 5'-phosphate)-DNA + a 5'-end 5'-phospho-2'-deoxyribonucleoside-DNA + H(+)</text>
        <dbReference type="Rhea" id="RHEA:66592"/>
        <dbReference type="Rhea" id="RHEA-COMP:13180"/>
        <dbReference type="Rhea" id="RHEA-COMP:16897"/>
        <dbReference type="Rhea" id="RHEA-COMP:17067"/>
        <dbReference type="ChEBI" id="CHEBI:15378"/>
        <dbReference type="ChEBI" id="CHEBI:136412"/>
        <dbReference type="ChEBI" id="CHEBI:157695"/>
        <dbReference type="ChEBI" id="CHEBI:167181"/>
        <dbReference type="EC" id="4.2.99.18"/>
    </reaction>
</comment>
<dbReference type="GO" id="GO:0006285">
    <property type="term" value="P:base-excision repair, AP site formation"/>
    <property type="evidence" value="ECO:0007669"/>
    <property type="project" value="TreeGrafter"/>
</dbReference>
<evidence type="ECO:0000256" key="5">
    <source>
        <dbReference type="ARBA" id="ARBA00022801"/>
    </source>
</evidence>
<keyword evidence="14" id="KW-0540">Nuclease</keyword>
<dbReference type="Gene3D" id="1.10.1670.10">
    <property type="entry name" value="Helix-hairpin-Helix base-excision DNA repair enzymes (C-terminal)"/>
    <property type="match status" value="1"/>
</dbReference>
<sequence>MGNMEKVKKKVNIDKIVEILEKESKGWDVPVVSLMSRQDKDPFKILISTILSLRTKDEVTAKASERLFNVADNPYDMLKLSEKEIEKLIYPVGFYRNKARTIKEICKKLVEKYDGKVPDTLDELLKLKGVGRKTANLVVTLGYDKPGICVDTHVHRIMNRMGYVNTKTPEETEFALRKKLPKKYWKEINELLVALGQHICHPTSPKCSICPIKDYCNRIGVVRSR</sequence>
<feature type="binding site" evidence="12">
    <location>
        <position position="200"/>
    </location>
    <ligand>
        <name>[4Fe-4S] cluster</name>
        <dbReference type="ChEBI" id="CHEBI:49883"/>
    </ligand>
</feature>
<keyword evidence="9 12" id="KW-0234">DNA repair</keyword>
<organism evidence="14 15">
    <name type="scientific">Desulfurobacterium atlanticum</name>
    <dbReference type="NCBI Taxonomy" id="240169"/>
    <lineage>
        <taxon>Bacteria</taxon>
        <taxon>Pseudomonadati</taxon>
        <taxon>Aquificota</taxon>
        <taxon>Aquificia</taxon>
        <taxon>Desulfurobacteriales</taxon>
        <taxon>Desulfurobacteriaceae</taxon>
        <taxon>Desulfurobacterium</taxon>
    </lineage>
</organism>
<name>A0A238Z596_9BACT</name>
<dbReference type="PANTHER" id="PTHR43286">
    <property type="entry name" value="ENDONUCLEASE III-LIKE PROTEIN 1"/>
    <property type="match status" value="1"/>
</dbReference>
<feature type="binding site" evidence="12">
    <location>
        <position position="210"/>
    </location>
    <ligand>
        <name>[4Fe-4S] cluster</name>
        <dbReference type="ChEBI" id="CHEBI:49883"/>
    </ligand>
</feature>
<evidence type="ECO:0000259" key="13">
    <source>
        <dbReference type="SMART" id="SM00478"/>
    </source>
</evidence>
<proteinExistence type="inferred from homology"/>
<dbReference type="InterPro" id="IPR023170">
    <property type="entry name" value="HhH_base_excis_C"/>
</dbReference>
<keyword evidence="4 12" id="KW-0227">DNA damage</keyword>
<feature type="binding site" evidence="12">
    <location>
        <position position="207"/>
    </location>
    <ligand>
        <name>[4Fe-4S] cluster</name>
        <dbReference type="ChEBI" id="CHEBI:49883"/>
    </ligand>
</feature>
<dbReference type="InterPro" id="IPR005759">
    <property type="entry name" value="Nth"/>
</dbReference>
<dbReference type="GO" id="GO:0051539">
    <property type="term" value="F:4 iron, 4 sulfur cluster binding"/>
    <property type="evidence" value="ECO:0007669"/>
    <property type="project" value="UniProtKB-UniRule"/>
</dbReference>
<dbReference type="GO" id="GO:0046872">
    <property type="term" value="F:metal ion binding"/>
    <property type="evidence" value="ECO:0007669"/>
    <property type="project" value="UniProtKB-KW"/>
</dbReference>
<dbReference type="Proteomes" id="UP000198405">
    <property type="component" value="Unassembled WGS sequence"/>
</dbReference>
<evidence type="ECO:0000256" key="1">
    <source>
        <dbReference type="ARBA" id="ARBA00008343"/>
    </source>
</evidence>
<dbReference type="EMBL" id="FZOB01000006">
    <property type="protein sequence ID" value="SNR78362.1"/>
    <property type="molecule type" value="Genomic_DNA"/>
</dbReference>
<keyword evidence="2 12" id="KW-0004">4Fe-4S</keyword>
<dbReference type="Pfam" id="PF00730">
    <property type="entry name" value="HhH-GPD"/>
    <property type="match status" value="1"/>
</dbReference>
<dbReference type="FunFam" id="1.10.340.30:FF:000001">
    <property type="entry name" value="Endonuclease III"/>
    <property type="match status" value="1"/>
</dbReference>
<keyword evidence="7 12" id="KW-0411">Iron-sulfur</keyword>
<gene>
    <name evidence="12" type="primary">nth</name>
    <name evidence="14" type="ORF">SAMN06265340_10671</name>
</gene>
<dbReference type="SMART" id="SM00478">
    <property type="entry name" value="ENDO3c"/>
    <property type="match status" value="1"/>
</dbReference>
<dbReference type="GO" id="GO:0140078">
    <property type="term" value="F:class I DNA-(apurinic or apyrimidinic site) endonuclease activity"/>
    <property type="evidence" value="ECO:0007669"/>
    <property type="project" value="UniProtKB-EC"/>
</dbReference>
<dbReference type="InterPro" id="IPR000445">
    <property type="entry name" value="HhH_motif"/>
</dbReference>
<evidence type="ECO:0000256" key="9">
    <source>
        <dbReference type="ARBA" id="ARBA00023204"/>
    </source>
</evidence>
<comment type="cofactor">
    <cofactor evidence="12">
        <name>[4Fe-4S] cluster</name>
        <dbReference type="ChEBI" id="CHEBI:49883"/>
    </cofactor>
    <text evidence="12">Binds 1 [4Fe-4S] cluster.</text>
</comment>
<keyword evidence="10 12" id="KW-0456">Lyase</keyword>
<dbReference type="SUPFAM" id="SSF48150">
    <property type="entry name" value="DNA-glycosylase"/>
    <property type="match status" value="1"/>
</dbReference>
<dbReference type="PIRSF" id="PIRSF001435">
    <property type="entry name" value="Nth"/>
    <property type="match status" value="1"/>
</dbReference>
<evidence type="ECO:0000256" key="2">
    <source>
        <dbReference type="ARBA" id="ARBA00022485"/>
    </source>
</evidence>
<dbReference type="InterPro" id="IPR003265">
    <property type="entry name" value="HhH-GPD_domain"/>
</dbReference>
<evidence type="ECO:0000313" key="14">
    <source>
        <dbReference type="EMBL" id="SNR78362.1"/>
    </source>
</evidence>
<dbReference type="SMART" id="SM00525">
    <property type="entry name" value="FES"/>
    <property type="match status" value="1"/>
</dbReference>
<dbReference type="GO" id="GO:0003677">
    <property type="term" value="F:DNA binding"/>
    <property type="evidence" value="ECO:0007669"/>
    <property type="project" value="UniProtKB-UniRule"/>
</dbReference>
<evidence type="ECO:0000256" key="12">
    <source>
        <dbReference type="HAMAP-Rule" id="MF_00942"/>
    </source>
</evidence>
<feature type="binding site" evidence="12">
    <location>
        <position position="216"/>
    </location>
    <ligand>
        <name>[4Fe-4S] cluster</name>
        <dbReference type="ChEBI" id="CHEBI:49883"/>
    </ligand>
</feature>
<comment type="similarity">
    <text evidence="1 12">Belongs to the Nth/MutY family.</text>
</comment>
<evidence type="ECO:0000256" key="11">
    <source>
        <dbReference type="ARBA" id="ARBA00023295"/>
    </source>
</evidence>
<evidence type="ECO:0000256" key="6">
    <source>
        <dbReference type="ARBA" id="ARBA00023004"/>
    </source>
</evidence>
<dbReference type="HAMAP" id="MF_00942">
    <property type="entry name" value="Nth"/>
    <property type="match status" value="1"/>
</dbReference>
<feature type="domain" description="HhH-GPD" evidence="13">
    <location>
        <begin position="51"/>
        <end position="198"/>
    </location>
</feature>
<dbReference type="EC" id="4.2.99.18" evidence="12"/>
<keyword evidence="5 12" id="KW-0378">Hydrolase</keyword>
<evidence type="ECO:0000256" key="4">
    <source>
        <dbReference type="ARBA" id="ARBA00022763"/>
    </source>
</evidence>
<keyword evidence="15" id="KW-1185">Reference proteome</keyword>
<dbReference type="RefSeq" id="WP_245807345.1">
    <property type="nucleotide sequence ID" value="NZ_FZOB01000006.1"/>
</dbReference>
<keyword evidence="6 12" id="KW-0408">Iron</keyword>
<protein>
    <recommendedName>
        <fullName evidence="12">Endonuclease III</fullName>
        <ecNumber evidence="12">4.2.99.18</ecNumber>
    </recommendedName>
    <alternativeName>
        <fullName evidence="12">DNA-(apurinic or apyrimidinic site) lyase</fullName>
    </alternativeName>
</protein>
<dbReference type="CDD" id="cd00056">
    <property type="entry name" value="ENDO3c"/>
    <property type="match status" value="1"/>
</dbReference>
<reference evidence="15" key="1">
    <citation type="submission" date="2017-06" db="EMBL/GenBank/DDBJ databases">
        <authorList>
            <person name="Varghese N."/>
            <person name="Submissions S."/>
        </authorList>
    </citation>
    <scope>NUCLEOTIDE SEQUENCE [LARGE SCALE GENOMIC DNA]</scope>
    <source>
        <strain evidence="15">DSM 15668</strain>
    </source>
</reference>